<dbReference type="GO" id="GO:0006044">
    <property type="term" value="P:N-acetylglucosamine metabolic process"/>
    <property type="evidence" value="ECO:0007669"/>
    <property type="project" value="TreeGrafter"/>
</dbReference>
<sequence length="464" mass="52771">MGSSRTIPAKHTLLRQRTGHPLQTLVSRRNGCLVGLIALCSTLIILVQVVSYNDKGSLYQTIVKGDSALQGLLQQGELLASNKDVLQGSTAKNAQVAIANIENGVDTSLRSQLNANVVGGKIPVLPLMQNADRLAQAMLKLYKVVPQSEVKRLIIVSYFRSGSTFLGDILQSPLKTFYHFEPFHITRTTRLRFNDISELECAKLFYGLLKCDFEHLPEYMTWVSQHRNQFLFRHNQFLWRHCALKNNICFNATYVEGMCRRSPLQVVKFVRFPLRYAVKFVTEEPAFSKNTAIVHLIRDPRAILASRRRLDWCKDECARADALCSQMGEDLDAFDELRKLHPEIRMVQIKLEELASNPFVQTRALFAALGLKFDTLTEAFLRTHTHHGSSDPYSTRRNSAAVAYDWQQKLSLKETLDIQMFCESIITKASYDNVRMNHRGYGNKVAQNESQWPAEVAEDNQTVT</sequence>
<dbReference type="GO" id="GO:0001517">
    <property type="term" value="F:N-acetylglucosamine 6-O-sulfotransferase activity"/>
    <property type="evidence" value="ECO:0007669"/>
    <property type="project" value="TreeGrafter"/>
</dbReference>
<dbReference type="PANTHER" id="PTHR10704:SF44">
    <property type="entry name" value="LD35051P-RELATED"/>
    <property type="match status" value="1"/>
</dbReference>
<dbReference type="Gene3D" id="3.40.50.300">
    <property type="entry name" value="P-loop containing nucleotide triphosphate hydrolases"/>
    <property type="match status" value="1"/>
</dbReference>
<dbReference type="InterPro" id="IPR051135">
    <property type="entry name" value="Gal/GlcNAc/GalNAc_ST"/>
</dbReference>
<feature type="transmembrane region" description="Helical" evidence="1">
    <location>
        <begin position="32"/>
        <end position="52"/>
    </location>
</feature>
<proteinExistence type="predicted"/>
<dbReference type="InterPro" id="IPR000863">
    <property type="entry name" value="Sulfotransferase_dom"/>
</dbReference>
<dbReference type="PANTHER" id="PTHR10704">
    <property type="entry name" value="CARBOHYDRATE SULFOTRANSFERASE"/>
    <property type="match status" value="1"/>
</dbReference>
<organism evidence="3 4">
    <name type="scientific">Galendromus occidentalis</name>
    <name type="common">western predatory mite</name>
    <dbReference type="NCBI Taxonomy" id="34638"/>
    <lineage>
        <taxon>Eukaryota</taxon>
        <taxon>Metazoa</taxon>
        <taxon>Ecdysozoa</taxon>
        <taxon>Arthropoda</taxon>
        <taxon>Chelicerata</taxon>
        <taxon>Arachnida</taxon>
        <taxon>Acari</taxon>
        <taxon>Parasitiformes</taxon>
        <taxon>Mesostigmata</taxon>
        <taxon>Gamasina</taxon>
        <taxon>Phytoseioidea</taxon>
        <taxon>Phytoseiidae</taxon>
        <taxon>Typhlodrominae</taxon>
        <taxon>Galendromus</taxon>
    </lineage>
</organism>
<dbReference type="Proteomes" id="UP000694867">
    <property type="component" value="Unplaced"/>
</dbReference>
<dbReference type="GeneID" id="100907969"/>
<name>A0AAJ7L609_9ACAR</name>
<dbReference type="KEGG" id="goe:100907969"/>
<keyword evidence="1" id="KW-0472">Membrane</keyword>
<dbReference type="AlphaFoldDB" id="A0AAJ7L609"/>
<dbReference type="SUPFAM" id="SSF52540">
    <property type="entry name" value="P-loop containing nucleoside triphosphate hydrolases"/>
    <property type="match status" value="1"/>
</dbReference>
<reference evidence="4" key="1">
    <citation type="submission" date="2025-08" db="UniProtKB">
        <authorList>
            <consortium name="RefSeq"/>
        </authorList>
    </citation>
    <scope>IDENTIFICATION</scope>
</reference>
<evidence type="ECO:0000256" key="1">
    <source>
        <dbReference type="SAM" id="Phobius"/>
    </source>
</evidence>
<dbReference type="GO" id="GO:0006790">
    <property type="term" value="P:sulfur compound metabolic process"/>
    <property type="evidence" value="ECO:0007669"/>
    <property type="project" value="TreeGrafter"/>
</dbReference>
<dbReference type="RefSeq" id="XP_018495255.2">
    <property type="nucleotide sequence ID" value="XM_018639739.2"/>
</dbReference>
<gene>
    <name evidence="4" type="primary">LOC100907969</name>
</gene>
<evidence type="ECO:0000259" key="2">
    <source>
        <dbReference type="Pfam" id="PF00685"/>
    </source>
</evidence>
<accession>A0AAJ7L609</accession>
<protein>
    <submittedName>
        <fullName evidence="4">Carbohydrate sulfotransferase 3</fullName>
    </submittedName>
</protein>
<dbReference type="Pfam" id="PF00685">
    <property type="entry name" value="Sulfotransfer_1"/>
    <property type="match status" value="1"/>
</dbReference>
<dbReference type="InterPro" id="IPR027417">
    <property type="entry name" value="P-loop_NTPase"/>
</dbReference>
<keyword evidence="1" id="KW-1133">Transmembrane helix</keyword>
<evidence type="ECO:0000313" key="4">
    <source>
        <dbReference type="RefSeq" id="XP_018495255.2"/>
    </source>
</evidence>
<feature type="domain" description="Sulfotransferase" evidence="2">
    <location>
        <begin position="152"/>
        <end position="393"/>
    </location>
</feature>
<evidence type="ECO:0000313" key="3">
    <source>
        <dbReference type="Proteomes" id="UP000694867"/>
    </source>
</evidence>
<keyword evidence="1" id="KW-0812">Transmembrane</keyword>
<keyword evidence="3" id="KW-1185">Reference proteome</keyword>